<evidence type="ECO:0000256" key="6">
    <source>
        <dbReference type="ARBA" id="ARBA00023004"/>
    </source>
</evidence>
<evidence type="ECO:0000256" key="3">
    <source>
        <dbReference type="ARBA" id="ARBA00022617"/>
    </source>
</evidence>
<accession>A0ABV5ICX0</accession>
<dbReference type="PRINTS" id="PR00463">
    <property type="entry name" value="EP450I"/>
</dbReference>
<sequence>MTTHRVMPRERARVREPVAAPRKGPVLDETLPLLLDPYRFIGDRARRLGSDVFETRLMLRRTVCMTGAEAAELFYDPELFVRHGAAPRRLQVTLFGRNGVQALDGEIHLARKAMFMSLMGREGRDRLTELAGRHWRERISQWERMPQVVLYEEVSRLLCQAAGEWTGVPLPPARVPAVTATIQAAIEGAGGLGARYLRGRYARIKGDLWLSGLIRCARDNPRRFDDTVTGLIARYRDPGGALLPVRTAAVELHNVLRPTVAVARFVTFAAMALHANPEHYERIREGDEPFVEHFVQEVRRFYPFFPFVAAKVARPFTWHGEHFPEGRRTLLDLHGIDHDPRLWDRPDEFRPERFAEWDGGEYDFVPQGGGDHYEGHRCPGEWLTIDLMKLAVTALTRWMTYRVPAQDLRMPPWRAPAIPNSRFVIDQVAAG</sequence>
<dbReference type="Proteomes" id="UP001589647">
    <property type="component" value="Unassembled WGS sequence"/>
</dbReference>
<dbReference type="InterPro" id="IPR001128">
    <property type="entry name" value="Cyt_P450"/>
</dbReference>
<keyword evidence="4" id="KW-0479">Metal-binding</keyword>
<protein>
    <submittedName>
        <fullName evidence="8">Cytochrome P450</fullName>
    </submittedName>
</protein>
<evidence type="ECO:0000313" key="9">
    <source>
        <dbReference type="Proteomes" id="UP001589647"/>
    </source>
</evidence>
<evidence type="ECO:0000256" key="5">
    <source>
        <dbReference type="ARBA" id="ARBA00023002"/>
    </source>
</evidence>
<dbReference type="InterPro" id="IPR036396">
    <property type="entry name" value="Cyt_P450_sf"/>
</dbReference>
<dbReference type="PANTHER" id="PTHR24286:SF24">
    <property type="entry name" value="LANOSTEROL 14-ALPHA DEMETHYLASE"/>
    <property type="match status" value="1"/>
</dbReference>
<keyword evidence="5" id="KW-0560">Oxidoreductase</keyword>
<evidence type="ECO:0000256" key="4">
    <source>
        <dbReference type="ARBA" id="ARBA00022723"/>
    </source>
</evidence>
<dbReference type="CDD" id="cd11067">
    <property type="entry name" value="CYP152"/>
    <property type="match status" value="1"/>
</dbReference>
<gene>
    <name evidence="8" type="ORF">ACFFV7_14430</name>
</gene>
<dbReference type="EMBL" id="JBHMEI010000007">
    <property type="protein sequence ID" value="MFB9202392.1"/>
    <property type="molecule type" value="Genomic_DNA"/>
</dbReference>
<reference evidence="8 9" key="1">
    <citation type="submission" date="2024-09" db="EMBL/GenBank/DDBJ databases">
        <authorList>
            <person name="Sun Q."/>
            <person name="Mori K."/>
        </authorList>
    </citation>
    <scope>NUCLEOTIDE SEQUENCE [LARGE SCALE GENOMIC DNA]</scope>
    <source>
        <strain evidence="8 9">CCM 3426</strain>
    </source>
</reference>
<evidence type="ECO:0000256" key="2">
    <source>
        <dbReference type="ARBA" id="ARBA00010617"/>
    </source>
</evidence>
<organism evidence="8 9">
    <name type="scientific">Nonomuraea spiralis</name>
    <dbReference type="NCBI Taxonomy" id="46182"/>
    <lineage>
        <taxon>Bacteria</taxon>
        <taxon>Bacillati</taxon>
        <taxon>Actinomycetota</taxon>
        <taxon>Actinomycetes</taxon>
        <taxon>Streptosporangiales</taxon>
        <taxon>Streptosporangiaceae</taxon>
        <taxon>Nonomuraea</taxon>
    </lineage>
</organism>
<comment type="cofactor">
    <cofactor evidence="1">
        <name>heme</name>
        <dbReference type="ChEBI" id="CHEBI:30413"/>
    </cofactor>
</comment>
<keyword evidence="3" id="KW-0349">Heme</keyword>
<evidence type="ECO:0000256" key="7">
    <source>
        <dbReference type="ARBA" id="ARBA00023033"/>
    </source>
</evidence>
<evidence type="ECO:0000313" key="8">
    <source>
        <dbReference type="EMBL" id="MFB9202392.1"/>
    </source>
</evidence>
<dbReference type="Pfam" id="PF00067">
    <property type="entry name" value="p450"/>
    <property type="match status" value="1"/>
</dbReference>
<dbReference type="InterPro" id="IPR002401">
    <property type="entry name" value="Cyt_P450_E_grp-I"/>
</dbReference>
<comment type="similarity">
    <text evidence="2">Belongs to the cytochrome P450 family.</text>
</comment>
<proteinExistence type="inferred from homology"/>
<keyword evidence="9" id="KW-1185">Reference proteome</keyword>
<dbReference type="SUPFAM" id="SSF48264">
    <property type="entry name" value="Cytochrome P450"/>
    <property type="match status" value="1"/>
</dbReference>
<evidence type="ECO:0000256" key="1">
    <source>
        <dbReference type="ARBA" id="ARBA00001971"/>
    </source>
</evidence>
<keyword evidence="6" id="KW-0408">Iron</keyword>
<dbReference type="PANTHER" id="PTHR24286">
    <property type="entry name" value="CYTOCHROME P450 26"/>
    <property type="match status" value="1"/>
</dbReference>
<comment type="caution">
    <text evidence="8">The sequence shown here is derived from an EMBL/GenBank/DDBJ whole genome shotgun (WGS) entry which is preliminary data.</text>
</comment>
<dbReference type="RefSeq" id="WP_189651695.1">
    <property type="nucleotide sequence ID" value="NZ_BMRC01000021.1"/>
</dbReference>
<dbReference type="Gene3D" id="1.10.630.10">
    <property type="entry name" value="Cytochrome P450"/>
    <property type="match status" value="1"/>
</dbReference>
<keyword evidence="7" id="KW-0503">Monooxygenase</keyword>
<name>A0ABV5ICX0_9ACTN</name>